<dbReference type="InterPro" id="IPR012337">
    <property type="entry name" value="RNaseH-like_sf"/>
</dbReference>
<dbReference type="OrthoDB" id="3547074at2759"/>
<dbReference type="InterPro" id="IPR036397">
    <property type="entry name" value="RNaseH_sf"/>
</dbReference>
<feature type="domain" description="RNase H type-1" evidence="2">
    <location>
        <begin position="1"/>
        <end position="108"/>
    </location>
</feature>
<organism evidence="3 4">
    <name type="scientific">Venustampulla echinocandica</name>
    <dbReference type="NCBI Taxonomy" id="2656787"/>
    <lineage>
        <taxon>Eukaryota</taxon>
        <taxon>Fungi</taxon>
        <taxon>Dikarya</taxon>
        <taxon>Ascomycota</taxon>
        <taxon>Pezizomycotina</taxon>
        <taxon>Leotiomycetes</taxon>
        <taxon>Helotiales</taxon>
        <taxon>Pleuroascaceae</taxon>
        <taxon>Venustampulla</taxon>
    </lineage>
</organism>
<dbReference type="GeneID" id="43599353"/>
<dbReference type="PANTHER" id="PTHR10642">
    <property type="entry name" value="RIBONUCLEASE H1"/>
    <property type="match status" value="1"/>
</dbReference>
<dbReference type="Pfam" id="PF00075">
    <property type="entry name" value="RNase_H"/>
    <property type="match status" value="1"/>
</dbReference>
<evidence type="ECO:0000256" key="1">
    <source>
        <dbReference type="ARBA" id="ARBA00005300"/>
    </source>
</evidence>
<evidence type="ECO:0000313" key="4">
    <source>
        <dbReference type="Proteomes" id="UP000254866"/>
    </source>
</evidence>
<dbReference type="CDD" id="cd09276">
    <property type="entry name" value="Rnase_HI_RT_non_LTR"/>
    <property type="match status" value="1"/>
</dbReference>
<dbReference type="RefSeq" id="XP_031868548.1">
    <property type="nucleotide sequence ID" value="XM_032015127.1"/>
</dbReference>
<name>A0A370TK42_9HELO</name>
<evidence type="ECO:0000259" key="2">
    <source>
        <dbReference type="PROSITE" id="PS50879"/>
    </source>
</evidence>
<dbReference type="InterPro" id="IPR002156">
    <property type="entry name" value="RNaseH_domain"/>
</dbReference>
<dbReference type="AlphaFoldDB" id="A0A370TK42"/>
<accession>A0A370TK42</accession>
<dbReference type="PANTHER" id="PTHR10642:SF25">
    <property type="entry name" value="RNASE H TYPE-1 DOMAIN-CONTAINING PROTEIN"/>
    <property type="match status" value="1"/>
</dbReference>
<dbReference type="InterPro" id="IPR050092">
    <property type="entry name" value="RNase_H"/>
</dbReference>
<keyword evidence="4" id="KW-1185">Reference proteome</keyword>
<dbReference type="GO" id="GO:0003676">
    <property type="term" value="F:nucleic acid binding"/>
    <property type="evidence" value="ECO:0007669"/>
    <property type="project" value="InterPro"/>
</dbReference>
<comment type="similarity">
    <text evidence="1">Belongs to the RNase H family.</text>
</comment>
<evidence type="ECO:0000313" key="3">
    <source>
        <dbReference type="EMBL" id="RDL35892.1"/>
    </source>
</evidence>
<dbReference type="PROSITE" id="PS50879">
    <property type="entry name" value="RNASE_H_1"/>
    <property type="match status" value="1"/>
</dbReference>
<dbReference type="STRING" id="2656787.A0A370TK42"/>
<comment type="caution">
    <text evidence="3">The sequence shown here is derived from an EMBL/GenBank/DDBJ whole genome shotgun (WGS) entry which is preliminary data.</text>
</comment>
<gene>
    <name evidence="3" type="ORF">BP5553_06504</name>
</gene>
<dbReference type="Gene3D" id="3.30.420.10">
    <property type="entry name" value="Ribonuclease H-like superfamily/Ribonuclease H"/>
    <property type="match status" value="1"/>
</dbReference>
<reference evidence="3 4" key="1">
    <citation type="journal article" date="2018" name="IMA Fungus">
        <title>IMA Genome-F 9: Draft genome sequence of Annulohypoxylon stygium, Aspergillus mulundensis, Berkeleyomyces basicola (syn. Thielaviopsis basicola), Ceratocystis smalleyi, two Cercospora beticola strains, Coleophoma cylindrospora, Fusarium fracticaudum, Phialophora cf. hyalina, and Morchella septimelata.</title>
        <authorList>
            <person name="Wingfield B.D."/>
            <person name="Bills G.F."/>
            <person name="Dong Y."/>
            <person name="Huang W."/>
            <person name="Nel W.J."/>
            <person name="Swalarsk-Parry B.S."/>
            <person name="Vaghefi N."/>
            <person name="Wilken P.M."/>
            <person name="An Z."/>
            <person name="de Beer Z.W."/>
            <person name="De Vos L."/>
            <person name="Chen L."/>
            <person name="Duong T.A."/>
            <person name="Gao Y."/>
            <person name="Hammerbacher A."/>
            <person name="Kikkert J.R."/>
            <person name="Li Y."/>
            <person name="Li H."/>
            <person name="Li K."/>
            <person name="Li Q."/>
            <person name="Liu X."/>
            <person name="Ma X."/>
            <person name="Naidoo K."/>
            <person name="Pethybridge S.J."/>
            <person name="Sun J."/>
            <person name="Steenkamp E.T."/>
            <person name="van der Nest M.A."/>
            <person name="van Wyk S."/>
            <person name="Wingfield M.J."/>
            <person name="Xiong C."/>
            <person name="Yue Q."/>
            <person name="Zhang X."/>
        </authorList>
    </citation>
    <scope>NUCLEOTIDE SEQUENCE [LARGE SCALE GENOMIC DNA]</scope>
    <source>
        <strain evidence="3 4">BP 5553</strain>
    </source>
</reference>
<protein>
    <recommendedName>
        <fullName evidence="2">RNase H type-1 domain-containing protein</fullName>
    </recommendedName>
</protein>
<sequence>MDPSRIGHIWPGIGGNVYAAELRGILSALQIAYKKAHKAVIVFTDNQAAIRSVANPDSQFGQYILLQILWMIENMRRKGIEPELHWVPAHTGIEGNERADKAAKEATGWRRIRGRERSREVDTDQTAYRPPSYSLVATIRAVQNSLLLVEWKEAWTNEKTGRELYGICPEATSKVLLLHK</sequence>
<proteinExistence type="inferred from homology"/>
<dbReference type="Proteomes" id="UP000254866">
    <property type="component" value="Unassembled WGS sequence"/>
</dbReference>
<dbReference type="GO" id="GO:0043137">
    <property type="term" value="P:DNA replication, removal of RNA primer"/>
    <property type="evidence" value="ECO:0007669"/>
    <property type="project" value="TreeGrafter"/>
</dbReference>
<dbReference type="GO" id="GO:0004523">
    <property type="term" value="F:RNA-DNA hybrid ribonuclease activity"/>
    <property type="evidence" value="ECO:0007669"/>
    <property type="project" value="InterPro"/>
</dbReference>
<dbReference type="EMBL" id="NPIC01000005">
    <property type="protein sequence ID" value="RDL35892.1"/>
    <property type="molecule type" value="Genomic_DNA"/>
</dbReference>
<dbReference type="SUPFAM" id="SSF53098">
    <property type="entry name" value="Ribonuclease H-like"/>
    <property type="match status" value="1"/>
</dbReference>